<sequence length="427" mass="45686">MNAVTKDTKATLQPFQPRLDAVKGLERTAALGALHRVGLPDRRVEEWKYTGLRFLAETPFAAPVRAYDATWAQAELQRLGVTSGAGAALARLVFVNGYYAPDLSVLPEGVSVAFFSKTGSFGPLACPDREALTALNTALAEDGAQISVPAGVDGGHVLLVSLGQAQAGAPISFHPRHSVHVAEGGKLRLTCIQGGQGRYLHNPVLEVSVAARAELNHLTIQSESDEAASLATLYAQIDERGAYNSFVLGVGAALARHEVHARLSAAHAQVHVNGAQRLRAKQHGDISSVITHAAPDCISRQTVRNVLDGQSRGVFQGKVLVERIAQKTDGYQMNQALLLSEHAEIDAKPELEIYADDVKCSHGATVGALDDDQMFYLRSRGVPEAEARQILIHAFLEEALDLIADETAHALSAHIMATRYPLSGEEA</sequence>
<dbReference type="InterPro" id="IPR045595">
    <property type="entry name" value="SufBD_N"/>
</dbReference>
<dbReference type="PANTHER" id="PTHR43575">
    <property type="entry name" value="PROTEIN ABCI7, CHLOROPLASTIC"/>
    <property type="match status" value="1"/>
</dbReference>
<dbReference type="PANTHER" id="PTHR43575:SF1">
    <property type="entry name" value="PROTEIN ABCI7, CHLOROPLASTIC"/>
    <property type="match status" value="1"/>
</dbReference>
<dbReference type="InterPro" id="IPR011542">
    <property type="entry name" value="SUF_FeS_clus_asmbl_SufD"/>
</dbReference>
<evidence type="ECO:0000259" key="2">
    <source>
        <dbReference type="Pfam" id="PF01458"/>
    </source>
</evidence>
<dbReference type="InterPro" id="IPR037284">
    <property type="entry name" value="SUF_FeS_clus_asmbl_SufBD_sf"/>
</dbReference>
<reference evidence="4 5" key="1">
    <citation type="submission" date="2014-06" db="EMBL/GenBank/DDBJ databases">
        <authorList>
            <person name="Ju J."/>
            <person name="Zhang J."/>
        </authorList>
    </citation>
    <scope>NUCLEOTIDE SEQUENCE [LARGE SCALE GENOMIC DNA]</scope>
    <source>
        <strain evidence="4">DmW_045</strain>
    </source>
</reference>
<dbReference type="InterPro" id="IPR000825">
    <property type="entry name" value="SUF_FeS_clus_asmbl_SufBD_core"/>
</dbReference>
<feature type="domain" description="SUF system FeS cluster assembly SufBD N-terminal" evidence="3">
    <location>
        <begin position="26"/>
        <end position="152"/>
    </location>
</feature>
<dbReference type="NCBIfam" id="TIGR01981">
    <property type="entry name" value="sufD"/>
    <property type="match status" value="1"/>
</dbReference>
<dbReference type="EMBL" id="JOMO01000038">
    <property type="protein sequence ID" value="OUI80203.1"/>
    <property type="molecule type" value="Genomic_DNA"/>
</dbReference>
<evidence type="ECO:0000259" key="3">
    <source>
        <dbReference type="Pfam" id="PF19295"/>
    </source>
</evidence>
<dbReference type="Pfam" id="PF19295">
    <property type="entry name" value="SufBD_N"/>
    <property type="match status" value="1"/>
</dbReference>
<dbReference type="RefSeq" id="WP_086552848.1">
    <property type="nucleotide sequence ID" value="NZ_JOMO01000038.1"/>
</dbReference>
<dbReference type="SUPFAM" id="SSF101960">
    <property type="entry name" value="Stabilizer of iron transporter SufD"/>
    <property type="match status" value="1"/>
</dbReference>
<evidence type="ECO:0000256" key="1">
    <source>
        <dbReference type="ARBA" id="ARBA00043967"/>
    </source>
</evidence>
<dbReference type="GO" id="GO:0016226">
    <property type="term" value="P:iron-sulfur cluster assembly"/>
    <property type="evidence" value="ECO:0007669"/>
    <property type="project" value="InterPro"/>
</dbReference>
<evidence type="ECO:0000313" key="4">
    <source>
        <dbReference type="EMBL" id="OUI80203.1"/>
    </source>
</evidence>
<accession>A0A251ZZP5</accession>
<name>A0A251ZZP5_9PROT</name>
<dbReference type="Pfam" id="PF01458">
    <property type="entry name" value="SUFBD_core"/>
    <property type="match status" value="1"/>
</dbReference>
<dbReference type="Proteomes" id="UP000194639">
    <property type="component" value="Unassembled WGS sequence"/>
</dbReference>
<comment type="caution">
    <text evidence="4">The sequence shown here is derived from an EMBL/GenBank/DDBJ whole genome shotgun (WGS) entry which is preliminary data.</text>
</comment>
<dbReference type="AlphaFoldDB" id="A0A251ZZP5"/>
<feature type="domain" description="SUF system FeS cluster assembly SufBD core" evidence="2">
    <location>
        <begin position="171"/>
        <end position="395"/>
    </location>
</feature>
<evidence type="ECO:0000313" key="5">
    <source>
        <dbReference type="Proteomes" id="UP000194639"/>
    </source>
</evidence>
<organism evidence="4 5">
    <name type="scientific">Acetobacter orientalis</name>
    <dbReference type="NCBI Taxonomy" id="146474"/>
    <lineage>
        <taxon>Bacteria</taxon>
        <taxon>Pseudomonadati</taxon>
        <taxon>Pseudomonadota</taxon>
        <taxon>Alphaproteobacteria</taxon>
        <taxon>Acetobacterales</taxon>
        <taxon>Acetobacteraceae</taxon>
        <taxon>Acetobacter</taxon>
    </lineage>
</organism>
<comment type="similarity">
    <text evidence="1">Belongs to the iron-sulfur cluster assembly SufBD family.</text>
</comment>
<dbReference type="InterPro" id="IPR055346">
    <property type="entry name" value="Fe-S_cluster_assembly_SufBD"/>
</dbReference>
<gene>
    <name evidence="4" type="ORF">HK12_09910</name>
</gene>
<protein>
    <submittedName>
        <fullName evidence="4">ABC transporter permease</fullName>
    </submittedName>
</protein>
<proteinExistence type="inferred from homology"/>